<dbReference type="STRING" id="4909.A0A2U9R1L7"/>
<feature type="transmembrane region" description="Helical" evidence="1">
    <location>
        <begin position="302"/>
        <end position="319"/>
    </location>
</feature>
<dbReference type="GeneID" id="40382960"/>
<dbReference type="SMART" id="SM00397">
    <property type="entry name" value="t_SNARE"/>
    <property type="match status" value="1"/>
</dbReference>
<organism evidence="3 4">
    <name type="scientific">Pichia kudriavzevii</name>
    <name type="common">Yeast</name>
    <name type="synonym">Issatchenkia orientalis</name>
    <dbReference type="NCBI Taxonomy" id="4909"/>
    <lineage>
        <taxon>Eukaryota</taxon>
        <taxon>Fungi</taxon>
        <taxon>Dikarya</taxon>
        <taxon>Ascomycota</taxon>
        <taxon>Saccharomycotina</taxon>
        <taxon>Pichiomycetes</taxon>
        <taxon>Pichiales</taxon>
        <taxon>Pichiaceae</taxon>
        <taxon>Pichia</taxon>
    </lineage>
</organism>
<dbReference type="SUPFAM" id="SSF58038">
    <property type="entry name" value="SNARE fusion complex"/>
    <property type="match status" value="1"/>
</dbReference>
<dbReference type="AlphaFoldDB" id="A0A2U9R1L7"/>
<dbReference type="Pfam" id="PF05739">
    <property type="entry name" value="SNARE"/>
    <property type="match status" value="1"/>
</dbReference>
<dbReference type="PROSITE" id="PS50192">
    <property type="entry name" value="T_SNARE"/>
    <property type="match status" value="1"/>
</dbReference>
<accession>A0A2U9R1L7</accession>
<dbReference type="EMBL" id="CP028774">
    <property type="protein sequence ID" value="AWU75195.1"/>
    <property type="molecule type" value="Genomic_DNA"/>
</dbReference>
<evidence type="ECO:0000313" key="4">
    <source>
        <dbReference type="Proteomes" id="UP000249293"/>
    </source>
</evidence>
<protein>
    <recommendedName>
        <fullName evidence="2">t-SNARE coiled-coil homology domain-containing protein</fullName>
    </recommendedName>
</protein>
<dbReference type="KEGG" id="pkz:C5L36_0B04460"/>
<gene>
    <name evidence="3" type="ORF">C5L36_0B04460</name>
</gene>
<evidence type="ECO:0000259" key="2">
    <source>
        <dbReference type="PROSITE" id="PS50192"/>
    </source>
</evidence>
<keyword evidence="1" id="KW-1133">Transmembrane helix</keyword>
<dbReference type="CDD" id="cd15859">
    <property type="entry name" value="SNARE_SYN8"/>
    <property type="match status" value="1"/>
</dbReference>
<keyword evidence="1" id="KW-0812">Transmembrane</keyword>
<dbReference type="Gene3D" id="1.20.5.110">
    <property type="match status" value="1"/>
</dbReference>
<keyword evidence="1" id="KW-0472">Membrane</keyword>
<proteinExistence type="predicted"/>
<dbReference type="OrthoDB" id="244190at2759"/>
<evidence type="ECO:0000256" key="1">
    <source>
        <dbReference type="SAM" id="Phobius"/>
    </source>
</evidence>
<dbReference type="InterPro" id="IPR000727">
    <property type="entry name" value="T_SNARE_dom"/>
</dbReference>
<name>A0A2U9R1L7_PICKU</name>
<feature type="domain" description="T-SNARE coiled-coil homology" evidence="2">
    <location>
        <begin position="230"/>
        <end position="292"/>
    </location>
</feature>
<dbReference type="Proteomes" id="UP000249293">
    <property type="component" value="Chromosome 2"/>
</dbReference>
<keyword evidence="4" id="KW-1185">Reference proteome</keyword>
<dbReference type="RefSeq" id="XP_029320672.1">
    <property type="nucleotide sequence ID" value="XM_029464813.1"/>
</dbReference>
<evidence type="ECO:0000313" key="3">
    <source>
        <dbReference type="EMBL" id="AWU75195.1"/>
    </source>
</evidence>
<dbReference type="VEuPathDB" id="FungiDB:C5L36_0B04460"/>
<sequence length="320" mass="36331">MYRVLDGEWDCLNTREFYTRDTAGQTMTGGKLEELADTLDELQDAVEDLLTLHGYSDGAGLERAGAHRQSEELLALVNETFHQLGACKDVVGGRSERRKIDVERYNSLLDRYAHLLEKLDSVAIKLSPYRPTETLRIGLDDVRADIDRGTSQQGAAKQPSKSVRFKNNIVESSPVVPFAPYRDAVHPNEELNRGSDVPYSDSLLDAVNEHLDLDSPTIDMSNKGVFIHNQRMFDRQDSQLDQLHTSVKQQRQISMAINDEVSDQFVLMDDLEHGLDASNSRMVHSNNKLLQYRQALKKRGDWICIFLLIFILLFLLIVVK</sequence>
<reference evidence="3 4" key="1">
    <citation type="submission" date="2018-06" db="EMBL/GenBank/DDBJ databases">
        <title>Population genomics shows no distinction between pathogenic Candida krusei and environmental Pichia kudriavzevii: One species, four names.</title>
        <authorList>
            <person name="Douglass A.P."/>
            <person name="Offei B."/>
            <person name="Braun-Galleani S."/>
            <person name="Coughlan A.Y."/>
            <person name="Martos A."/>
            <person name="Ortiz-Merino R.A."/>
            <person name="Byrne K.P."/>
            <person name="Wolfe K.H."/>
        </authorList>
    </citation>
    <scope>NUCLEOTIDE SEQUENCE [LARGE SCALE GENOMIC DNA]</scope>
    <source>
        <strain evidence="3 4">CBS573</strain>
    </source>
</reference>